<feature type="signal peptide" evidence="8">
    <location>
        <begin position="1"/>
        <end position="28"/>
    </location>
</feature>
<dbReference type="InterPro" id="IPR005017">
    <property type="entry name" value="OMPP1/FadL/TodX"/>
</dbReference>
<keyword evidence="4" id="KW-0812">Transmembrane</keyword>
<protein>
    <submittedName>
        <fullName evidence="9">Outer membrane protein NMB0088</fullName>
    </submittedName>
</protein>
<dbReference type="GO" id="GO:0009279">
    <property type="term" value="C:cell outer membrane"/>
    <property type="evidence" value="ECO:0007669"/>
    <property type="project" value="UniProtKB-SubCell"/>
</dbReference>
<evidence type="ECO:0000313" key="9">
    <source>
        <dbReference type="EMBL" id="SSY71072.1"/>
    </source>
</evidence>
<dbReference type="OrthoDB" id="19849at2"/>
<evidence type="ECO:0000256" key="6">
    <source>
        <dbReference type="ARBA" id="ARBA00023136"/>
    </source>
</evidence>
<dbReference type="SUPFAM" id="SSF56935">
    <property type="entry name" value="Porins"/>
    <property type="match status" value="1"/>
</dbReference>
<keyword evidence="6" id="KW-0472">Membrane</keyword>
<dbReference type="RefSeq" id="WP_034292860.1">
    <property type="nucleotide sequence ID" value="NZ_CP091519.2"/>
</dbReference>
<keyword evidence="7" id="KW-0998">Cell outer membrane</keyword>
<evidence type="ECO:0000256" key="8">
    <source>
        <dbReference type="SAM" id="SignalP"/>
    </source>
</evidence>
<evidence type="ECO:0000313" key="10">
    <source>
        <dbReference type="Proteomes" id="UP000254209"/>
    </source>
</evidence>
<evidence type="ECO:0000256" key="5">
    <source>
        <dbReference type="ARBA" id="ARBA00022729"/>
    </source>
</evidence>
<organism evidence="9 10">
    <name type="scientific">Alysiella crassa</name>
    <dbReference type="NCBI Taxonomy" id="153491"/>
    <lineage>
        <taxon>Bacteria</taxon>
        <taxon>Pseudomonadati</taxon>
        <taxon>Pseudomonadota</taxon>
        <taxon>Betaproteobacteria</taxon>
        <taxon>Neisseriales</taxon>
        <taxon>Neisseriaceae</taxon>
        <taxon>Alysiella</taxon>
    </lineage>
</organism>
<proteinExistence type="inferred from homology"/>
<feature type="chain" id="PRO_5016714579" evidence="8">
    <location>
        <begin position="29"/>
        <end position="482"/>
    </location>
</feature>
<sequence length="482" mass="52488">MSHFHIRRAQIKPLIVLLSALFAQHAAASGYHFGTQSVTAQSTANSSSAEANNASTIFANPAGLTYLPNHQISGTVNLVAPHIKYSDGQAEYYRGGEVKGSNSGKITKDVVPAPHIYGAYKVNDRVTVGMGMFIPFASETEYKEDSVLRYNMNKLGLTTVALEPVVSFKATDKHSVGVGLVAQYSKAKLRKYADWSAGSPAPVLNGMAAVLEQRGIPQSVTLDRANWQGHGNVKGDDWGFGYHLGWLYDINDHARVGASYRSKVTHNLKGTAEWVADGVVAKALYNQVIGLPASQGGRGYLPSESASVKIITPESASVHGMYKATDKLNLFGDVTWTRHSRFNRADVIYENEKATPEGGTSALTTINPNWRDTFKVAVGGSYQLSHPLQIRAGIAFDQSPVRSAKERLNTLPDGNRIWFSTGVKYDFKKGHSLDLAYTHIHINDTRYESGRAIGSDSDSKGASSAKFNNYANILGLQYTYQF</sequence>
<dbReference type="Proteomes" id="UP000254209">
    <property type="component" value="Unassembled WGS sequence"/>
</dbReference>
<evidence type="ECO:0000256" key="3">
    <source>
        <dbReference type="ARBA" id="ARBA00022452"/>
    </source>
</evidence>
<evidence type="ECO:0000256" key="4">
    <source>
        <dbReference type="ARBA" id="ARBA00022692"/>
    </source>
</evidence>
<dbReference type="PANTHER" id="PTHR35093:SF8">
    <property type="entry name" value="OUTER MEMBRANE PROTEIN NMB0088-RELATED"/>
    <property type="match status" value="1"/>
</dbReference>
<name>A0A376BMR5_9NEIS</name>
<evidence type="ECO:0000256" key="1">
    <source>
        <dbReference type="ARBA" id="ARBA00004571"/>
    </source>
</evidence>
<evidence type="ECO:0000256" key="2">
    <source>
        <dbReference type="ARBA" id="ARBA00008163"/>
    </source>
</evidence>
<accession>A0A376BMR5</accession>
<comment type="similarity">
    <text evidence="2">Belongs to the OmpP1/FadL family.</text>
</comment>
<dbReference type="PANTHER" id="PTHR35093">
    <property type="entry name" value="OUTER MEMBRANE PROTEIN NMB0088-RELATED"/>
    <property type="match status" value="1"/>
</dbReference>
<comment type="subcellular location">
    <subcellularLocation>
        <location evidence="1">Cell outer membrane</location>
        <topology evidence="1">Multi-pass membrane protein</topology>
    </subcellularLocation>
</comment>
<keyword evidence="5 8" id="KW-0732">Signal</keyword>
<dbReference type="GO" id="GO:0015483">
    <property type="term" value="F:long-chain fatty acid transporting porin activity"/>
    <property type="evidence" value="ECO:0007669"/>
    <property type="project" value="TreeGrafter"/>
</dbReference>
<dbReference type="Gene3D" id="2.40.160.60">
    <property type="entry name" value="Outer membrane protein transport protein (OMPP1/FadL/TodX)"/>
    <property type="match status" value="1"/>
</dbReference>
<dbReference type="AlphaFoldDB" id="A0A376BMR5"/>
<evidence type="ECO:0000256" key="7">
    <source>
        <dbReference type="ARBA" id="ARBA00023237"/>
    </source>
</evidence>
<gene>
    <name evidence="9" type="ORF">NCTC10283_01208</name>
</gene>
<dbReference type="STRING" id="1120980.GCA_000745955_01315"/>
<dbReference type="EMBL" id="UFSO01000002">
    <property type="protein sequence ID" value="SSY71072.1"/>
    <property type="molecule type" value="Genomic_DNA"/>
</dbReference>
<keyword evidence="3" id="KW-1134">Transmembrane beta strand</keyword>
<keyword evidence="10" id="KW-1185">Reference proteome</keyword>
<dbReference type="Pfam" id="PF03349">
    <property type="entry name" value="Toluene_X"/>
    <property type="match status" value="1"/>
</dbReference>
<reference evidence="9 10" key="1">
    <citation type="submission" date="2018-06" db="EMBL/GenBank/DDBJ databases">
        <authorList>
            <consortium name="Pathogen Informatics"/>
            <person name="Doyle S."/>
        </authorList>
    </citation>
    <scope>NUCLEOTIDE SEQUENCE [LARGE SCALE GENOMIC DNA]</scope>
    <source>
        <strain evidence="9 10">NCTC10283</strain>
    </source>
</reference>